<proteinExistence type="inferred from homology"/>
<dbReference type="Pfam" id="PF05567">
    <property type="entry name" value="T4P_PilY1"/>
    <property type="match status" value="1"/>
</dbReference>
<dbReference type="InterPro" id="IPR008707">
    <property type="entry name" value="B-propeller_PilY1"/>
</dbReference>
<keyword evidence="6" id="KW-0281">Fimbrium</keyword>
<dbReference type="EMBL" id="CP042382">
    <property type="protein sequence ID" value="QEA38840.1"/>
    <property type="molecule type" value="Genomic_DNA"/>
</dbReference>
<feature type="signal peptide" evidence="7">
    <location>
        <begin position="1"/>
        <end position="18"/>
    </location>
</feature>
<sequence>MHRLIAVIFCLISTASLAAPGKIFQAPVIEATGVKPNIMLILDDSGSMNWEDTLNKGVEKLKLHKDIKLEPTSSYVSELLIYRKYLDMWQINKIDQDIKIDKKKIKKEQANAYMNLATCPGFNVLAYNENKIYAVPPGRDEVSDHQISQVSNLFYYRWGDRDTDGEYDIGECGLEWRPDDDDYDFDDDYLQEVKNLDKQAQKNYANWFYFYRDRMKVAQFALSKVISFGNARVGFNTLHKRNEQDVSDVDKDNHRQNLINAVIDSVPSGGTPLRTTLQRVGEYFKLTGNEAPILTAEEGGMCQQNYAILMSDGYWNGKKPKDVKHQDKEVGGLVRKSDKDKHSDTLADVAMKYYKEDLRSDLDNMMPIVRGVDENPAQHLVTYTIGFGVNGKLSDNPPDPDSEFIWPEPKENTQTTIDDMRHAAWNSRGEFLSAADPEALDKALNNIVSNINARSTSTSSLEVASNTSTNDRLLVQATYDPSSWKGDVITRYFDGMEELNDTKWSLSQWLRELDKRHVRRRILTINPQASTDSAFAFSKANIDKFSDIQQQDLDGLVQASPAELIDYLKGDAQYEGSKFRARHGYYLGDIVGSYPVIIDAPKANYTDVTYASFYRKYAKRTSMTYVGANDGMLHAINLESGEEEFAFIPHGVFSIASEEGVRQLARKDYMHRFYVNATPVARDAYVKLQGENEKEWHTLLLGGLGAGGKSVYLLDITDPDTFAAAAPSDIVKWEFSHDDLGYSFSEIQVAKLVDDNWYAIFGNGYNADNDGKAKLFIVNLEDPDDYTLIDTGVGSISGASCLDSSSDCNGLSSPEIADLDGDGVFDWVYAGDLHGNLWTFDLTEFNGTASSVSMHRLFLSCATPLLSGECPADVRQPITTRPALARNTHFTGNKAHPYLNVFWGTGQLLSSDDKKDKNKQTFYSVLHRGDGVRRYQSDLVKQSFQEIGGVGNARIVNGKRVEYLDKSSAKFGWYLSLPDEGERLITTPAIRGDLVVFNSIVPGENGPCIAGADGWLNAVNLLDGLTPVRVGNDNNNQIFDYNGDSKVNEQDRVGGFTVVGIKMAGEPTAPRLYGDTQYVGLGASQNTPGGVREQLMNFGVNMQAGRSGWFQLR</sequence>
<dbReference type="AlphaFoldDB" id="A0A5B8SVS1"/>
<dbReference type="GO" id="GO:0009289">
    <property type="term" value="C:pilus"/>
    <property type="evidence" value="ECO:0007669"/>
    <property type="project" value="UniProtKB-SubCell"/>
</dbReference>
<keyword evidence="3" id="KW-1029">Fimbrium biogenesis</keyword>
<evidence type="ECO:0000256" key="2">
    <source>
        <dbReference type="ARBA" id="ARBA00008387"/>
    </source>
</evidence>
<protein>
    <recommendedName>
        <fullName evidence="8">PilY1 beta-propeller domain-containing protein</fullName>
    </recommendedName>
</protein>
<dbReference type="InterPro" id="IPR036465">
    <property type="entry name" value="vWFA_dom_sf"/>
</dbReference>
<gene>
    <name evidence="9" type="ORF">FGL86_06960</name>
</gene>
<dbReference type="Gene3D" id="3.40.50.410">
    <property type="entry name" value="von Willebrand factor, type A domain"/>
    <property type="match status" value="1"/>
</dbReference>
<feature type="domain" description="PilY1 beta-propeller" evidence="8">
    <location>
        <begin position="587"/>
        <end position="926"/>
    </location>
</feature>
<keyword evidence="5" id="KW-0106">Calcium</keyword>
<keyword evidence="10" id="KW-1185">Reference proteome</keyword>
<evidence type="ECO:0000256" key="6">
    <source>
        <dbReference type="ARBA" id="ARBA00023263"/>
    </source>
</evidence>
<accession>A0A5B8SVS1</accession>
<evidence type="ECO:0000259" key="8">
    <source>
        <dbReference type="Pfam" id="PF05567"/>
    </source>
</evidence>
<dbReference type="Proteomes" id="UP000321272">
    <property type="component" value="Chromosome"/>
</dbReference>
<evidence type="ECO:0000256" key="1">
    <source>
        <dbReference type="ARBA" id="ARBA00004561"/>
    </source>
</evidence>
<dbReference type="SUPFAM" id="SSF50998">
    <property type="entry name" value="Quinoprotein alcohol dehydrogenase-like"/>
    <property type="match status" value="1"/>
</dbReference>
<keyword evidence="4" id="KW-0479">Metal-binding</keyword>
<dbReference type="InterPro" id="IPR011047">
    <property type="entry name" value="Quinoprotein_ADH-like_sf"/>
</dbReference>
<feature type="chain" id="PRO_5023118121" description="PilY1 beta-propeller domain-containing protein" evidence="7">
    <location>
        <begin position="19"/>
        <end position="1113"/>
    </location>
</feature>
<keyword evidence="7" id="KW-0732">Signal</keyword>
<evidence type="ECO:0000313" key="9">
    <source>
        <dbReference type="EMBL" id="QEA38840.1"/>
    </source>
</evidence>
<evidence type="ECO:0000256" key="4">
    <source>
        <dbReference type="ARBA" id="ARBA00022723"/>
    </source>
</evidence>
<comment type="similarity">
    <text evidence="2">Belongs to the PilY1 family.</text>
</comment>
<evidence type="ECO:0000256" key="5">
    <source>
        <dbReference type="ARBA" id="ARBA00022837"/>
    </source>
</evidence>
<name>A0A5B8SVS1_9GAMM</name>
<reference evidence="9 10" key="1">
    <citation type="submission" date="2019-06" db="EMBL/GenBank/DDBJ databases">
        <title>Genome analyses of bacteria isolated from kimchi.</title>
        <authorList>
            <person name="Lee S."/>
            <person name="Ahn S."/>
            <person name="Roh S."/>
        </authorList>
    </citation>
    <scope>NUCLEOTIDE SEQUENCE [LARGE SCALE GENOMIC DNA]</scope>
    <source>
        <strain evidence="9 10">CBA4606</strain>
    </source>
</reference>
<dbReference type="RefSeq" id="WP_147183896.1">
    <property type="nucleotide sequence ID" value="NZ_CP042382.1"/>
</dbReference>
<dbReference type="GO" id="GO:0046872">
    <property type="term" value="F:metal ion binding"/>
    <property type="evidence" value="ECO:0007669"/>
    <property type="project" value="UniProtKB-KW"/>
</dbReference>
<evidence type="ECO:0000256" key="3">
    <source>
        <dbReference type="ARBA" id="ARBA00022558"/>
    </source>
</evidence>
<dbReference type="OrthoDB" id="7156875at2"/>
<organism evidence="9 10">
    <name type="scientific">Pistricoccus aurantiacus</name>
    <dbReference type="NCBI Taxonomy" id="1883414"/>
    <lineage>
        <taxon>Bacteria</taxon>
        <taxon>Pseudomonadati</taxon>
        <taxon>Pseudomonadota</taxon>
        <taxon>Gammaproteobacteria</taxon>
        <taxon>Oceanospirillales</taxon>
        <taxon>Halomonadaceae</taxon>
        <taxon>Pistricoccus</taxon>
    </lineage>
</organism>
<evidence type="ECO:0000256" key="7">
    <source>
        <dbReference type="SAM" id="SignalP"/>
    </source>
</evidence>
<dbReference type="KEGG" id="paur:FGL86_06960"/>
<comment type="subcellular location">
    <subcellularLocation>
        <location evidence="1">Fimbrium</location>
    </subcellularLocation>
</comment>
<evidence type="ECO:0000313" key="10">
    <source>
        <dbReference type="Proteomes" id="UP000321272"/>
    </source>
</evidence>